<evidence type="ECO:0000313" key="2">
    <source>
        <dbReference type="EMBL" id="ORY50442.1"/>
    </source>
</evidence>
<dbReference type="SUPFAM" id="SSF55797">
    <property type="entry name" value="PR-1-like"/>
    <property type="match status" value="2"/>
</dbReference>
<organism evidence="2 3">
    <name type="scientific">Rhizoclosmatium globosum</name>
    <dbReference type="NCBI Taxonomy" id="329046"/>
    <lineage>
        <taxon>Eukaryota</taxon>
        <taxon>Fungi</taxon>
        <taxon>Fungi incertae sedis</taxon>
        <taxon>Chytridiomycota</taxon>
        <taxon>Chytridiomycota incertae sedis</taxon>
        <taxon>Chytridiomycetes</taxon>
        <taxon>Chytridiales</taxon>
        <taxon>Chytriomycetaceae</taxon>
        <taxon>Rhizoclosmatium</taxon>
    </lineage>
</organism>
<evidence type="ECO:0000313" key="3">
    <source>
        <dbReference type="Proteomes" id="UP000193642"/>
    </source>
</evidence>
<dbReference type="AlphaFoldDB" id="A0A1Y2CTX8"/>
<dbReference type="SMART" id="SM00198">
    <property type="entry name" value="SCP"/>
    <property type="match status" value="1"/>
</dbReference>
<gene>
    <name evidence="2" type="ORF">BCR33DRAFT_734399</name>
</gene>
<dbReference type="PRINTS" id="PR00837">
    <property type="entry name" value="V5TPXLIKE"/>
</dbReference>
<reference evidence="2 3" key="1">
    <citation type="submission" date="2016-07" db="EMBL/GenBank/DDBJ databases">
        <title>Pervasive Adenine N6-methylation of Active Genes in Fungi.</title>
        <authorList>
            <consortium name="DOE Joint Genome Institute"/>
            <person name="Mondo S.J."/>
            <person name="Dannebaum R.O."/>
            <person name="Kuo R.C."/>
            <person name="Labutti K."/>
            <person name="Haridas S."/>
            <person name="Kuo A."/>
            <person name="Salamov A."/>
            <person name="Ahrendt S.R."/>
            <person name="Lipzen A."/>
            <person name="Sullivan W."/>
            <person name="Andreopoulos W.B."/>
            <person name="Clum A."/>
            <person name="Lindquist E."/>
            <person name="Daum C."/>
            <person name="Ramamoorthy G.K."/>
            <person name="Gryganskyi A."/>
            <person name="Culley D."/>
            <person name="Magnuson J.K."/>
            <person name="James T.Y."/>
            <person name="O'Malley M.A."/>
            <person name="Stajich J.E."/>
            <person name="Spatafora J.W."/>
            <person name="Visel A."/>
            <person name="Grigoriev I.V."/>
        </authorList>
    </citation>
    <scope>NUCLEOTIDE SEQUENCE [LARGE SCALE GENOMIC DNA]</scope>
    <source>
        <strain evidence="2 3">JEL800</strain>
    </source>
</reference>
<dbReference type="Gene3D" id="3.40.33.10">
    <property type="entry name" value="CAP"/>
    <property type="match status" value="2"/>
</dbReference>
<keyword evidence="3" id="KW-1185">Reference proteome</keyword>
<dbReference type="EMBL" id="MCGO01000007">
    <property type="protein sequence ID" value="ORY50442.1"/>
    <property type="molecule type" value="Genomic_DNA"/>
</dbReference>
<dbReference type="InterPro" id="IPR014044">
    <property type="entry name" value="CAP_dom"/>
</dbReference>
<sequence>MAHIVNLDQNAINSLLQAHNNFRSGRGLPALKWNSQIANQAAGWVGNSMKYENMMAQPNPHGQTQGVGQNIAWNFQSIPFPSSDSQLPYSGLVKLWNDETVPMQPGTYNHVSQVLWGSTTDVGCSVGVGPNPKTPSNTAYNYNVILVCDYFPQETCSQCLPRGKENATTKVEPKHRKSGCIILVGRWNSENIPTTPGTYNQATQVLWGSTTEVRCAVVVGPNPKPVSNSIYNNDLILVCDYYPPGNIVGKQWNTVSSQPYYG</sequence>
<dbReference type="InterPro" id="IPR035940">
    <property type="entry name" value="CAP_sf"/>
</dbReference>
<dbReference type="STRING" id="329046.A0A1Y2CTX8"/>
<evidence type="ECO:0000259" key="1">
    <source>
        <dbReference type="SMART" id="SM00198"/>
    </source>
</evidence>
<feature type="domain" description="SCP" evidence="1">
    <location>
        <begin position="10"/>
        <end position="155"/>
    </location>
</feature>
<dbReference type="OrthoDB" id="2128882at2759"/>
<dbReference type="Proteomes" id="UP000193642">
    <property type="component" value="Unassembled WGS sequence"/>
</dbReference>
<dbReference type="PANTHER" id="PTHR10334">
    <property type="entry name" value="CYSTEINE-RICH SECRETORY PROTEIN-RELATED"/>
    <property type="match status" value="1"/>
</dbReference>
<accession>A0A1Y2CTX8</accession>
<dbReference type="Pfam" id="PF00188">
    <property type="entry name" value="CAP"/>
    <property type="match status" value="1"/>
</dbReference>
<comment type="caution">
    <text evidence="2">The sequence shown here is derived from an EMBL/GenBank/DDBJ whole genome shotgun (WGS) entry which is preliminary data.</text>
</comment>
<proteinExistence type="predicted"/>
<dbReference type="InterPro" id="IPR001283">
    <property type="entry name" value="CRISP-related"/>
</dbReference>
<protein>
    <submittedName>
        <fullName evidence="2">PR-1-like protein</fullName>
    </submittedName>
</protein>
<name>A0A1Y2CTX8_9FUNG</name>